<keyword evidence="2" id="KW-1185">Reference proteome</keyword>
<protein>
    <submittedName>
        <fullName evidence="1">Uncharacterized protein</fullName>
    </submittedName>
</protein>
<sequence length="80" mass="8759">MELNCYSRSSGRSAEASWGSQLLWKVLCSCDRHAALPLAWFQLSTPLLSRSDPAIRTIAITRSLPTERSLRVGGRLGGKA</sequence>
<dbReference type="EMBL" id="SRLO01000511">
    <property type="protein sequence ID" value="TNN53587.1"/>
    <property type="molecule type" value="Genomic_DNA"/>
</dbReference>
<dbReference type="Proteomes" id="UP000314294">
    <property type="component" value="Unassembled WGS sequence"/>
</dbReference>
<name>A0A4Z2GJA5_9TELE</name>
<dbReference type="AlphaFoldDB" id="A0A4Z2GJA5"/>
<comment type="caution">
    <text evidence="1">The sequence shown here is derived from an EMBL/GenBank/DDBJ whole genome shotgun (WGS) entry which is preliminary data.</text>
</comment>
<reference evidence="1 2" key="1">
    <citation type="submission" date="2019-03" db="EMBL/GenBank/DDBJ databases">
        <title>First draft genome of Liparis tanakae, snailfish: a comprehensive survey of snailfish specific genes.</title>
        <authorList>
            <person name="Kim W."/>
            <person name="Song I."/>
            <person name="Jeong J.-H."/>
            <person name="Kim D."/>
            <person name="Kim S."/>
            <person name="Ryu S."/>
            <person name="Song J.Y."/>
            <person name="Lee S.K."/>
        </authorList>
    </citation>
    <scope>NUCLEOTIDE SEQUENCE [LARGE SCALE GENOMIC DNA]</scope>
    <source>
        <tissue evidence="1">Muscle</tissue>
    </source>
</reference>
<accession>A0A4Z2GJA5</accession>
<proteinExistence type="predicted"/>
<gene>
    <name evidence="1" type="ORF">EYF80_036161</name>
</gene>
<evidence type="ECO:0000313" key="1">
    <source>
        <dbReference type="EMBL" id="TNN53587.1"/>
    </source>
</evidence>
<organism evidence="1 2">
    <name type="scientific">Liparis tanakae</name>
    <name type="common">Tanaka's snailfish</name>
    <dbReference type="NCBI Taxonomy" id="230148"/>
    <lineage>
        <taxon>Eukaryota</taxon>
        <taxon>Metazoa</taxon>
        <taxon>Chordata</taxon>
        <taxon>Craniata</taxon>
        <taxon>Vertebrata</taxon>
        <taxon>Euteleostomi</taxon>
        <taxon>Actinopterygii</taxon>
        <taxon>Neopterygii</taxon>
        <taxon>Teleostei</taxon>
        <taxon>Neoteleostei</taxon>
        <taxon>Acanthomorphata</taxon>
        <taxon>Eupercaria</taxon>
        <taxon>Perciformes</taxon>
        <taxon>Cottioidei</taxon>
        <taxon>Cottales</taxon>
        <taxon>Liparidae</taxon>
        <taxon>Liparis</taxon>
    </lineage>
</organism>
<evidence type="ECO:0000313" key="2">
    <source>
        <dbReference type="Proteomes" id="UP000314294"/>
    </source>
</evidence>